<evidence type="ECO:0000259" key="2">
    <source>
        <dbReference type="SMART" id="SM00849"/>
    </source>
</evidence>
<reference evidence="3 4" key="1">
    <citation type="submission" date="2015-02" db="EMBL/GenBank/DDBJ databases">
        <title>Draft genome sequences of ten Microbacterium spp. with emphasis on heavy metal contaminated environments.</title>
        <authorList>
            <person name="Corretto E."/>
        </authorList>
    </citation>
    <scope>NUCLEOTIDE SEQUENCE [LARGE SCALE GENOMIC DNA]</scope>
    <source>
        <strain evidence="3 4">DSM 8608</strain>
    </source>
</reference>
<gene>
    <name evidence="3" type="primary">baeB</name>
    <name evidence="3" type="ORF">RS82_02314</name>
</gene>
<dbReference type="EC" id="3.-.-.-" evidence="3"/>
<dbReference type="GO" id="GO:0016787">
    <property type="term" value="F:hydrolase activity"/>
    <property type="evidence" value="ECO:0007669"/>
    <property type="project" value="UniProtKB-KW"/>
</dbReference>
<dbReference type="InterPro" id="IPR050662">
    <property type="entry name" value="Sec-metab_biosynth-thioest"/>
</dbReference>
<dbReference type="PANTHER" id="PTHR23131:SF0">
    <property type="entry name" value="ENDORIBONUCLEASE LACTB2"/>
    <property type="match status" value="1"/>
</dbReference>
<dbReference type="SMART" id="SM00849">
    <property type="entry name" value="Lactamase_B"/>
    <property type="match status" value="1"/>
</dbReference>
<dbReference type="PATRIC" id="fig|69370.6.peg.2353"/>
<organism evidence="3 4">
    <name type="scientific">Microbacterium trichothecenolyticum</name>
    <name type="common">Aureobacterium trichothecenolyticum</name>
    <dbReference type="NCBI Taxonomy" id="69370"/>
    <lineage>
        <taxon>Bacteria</taxon>
        <taxon>Bacillati</taxon>
        <taxon>Actinomycetota</taxon>
        <taxon>Actinomycetes</taxon>
        <taxon>Micrococcales</taxon>
        <taxon>Microbacteriaceae</taxon>
        <taxon>Microbacterium</taxon>
    </lineage>
</organism>
<keyword evidence="4" id="KW-1185">Reference proteome</keyword>
<evidence type="ECO:0000313" key="3">
    <source>
        <dbReference type="EMBL" id="KJL42298.1"/>
    </source>
</evidence>
<evidence type="ECO:0000313" key="4">
    <source>
        <dbReference type="Proteomes" id="UP000034098"/>
    </source>
</evidence>
<comment type="caution">
    <text evidence="3">The sequence shown here is derived from an EMBL/GenBank/DDBJ whole genome shotgun (WGS) entry which is preliminary data.</text>
</comment>
<dbReference type="CDD" id="cd16278">
    <property type="entry name" value="metallo-hydrolase-like_MBL-fold"/>
    <property type="match status" value="1"/>
</dbReference>
<sequence length="286" mass="30941">MQVNRVLARNPGPMTLEGTNTLVVRNPDHHGVLVIDPGPLDVLHLERLTRLGRVELILLTHHHGDHTQSAHRLAAMSSAPIRAADERLCLRAGPLVDGEEIVAGGVRLNVIETAGHTADSLCFYLPDDRPIDVPRKTGSMITGDTILGRGTPVISEGASALRDYLSSLHRLADYGDAVVIPGHGPRLDNLRAVSELYLNHRLGRLRDVERVAKELRDAGDLVTASNVASRVYAHVDEETKWAAEASAATQLAFLAAETSEPERGTSASSAVHRFDEGFARREGPGR</sequence>
<dbReference type="OrthoDB" id="9788263at2"/>
<dbReference type="AlphaFoldDB" id="A0A0M2HC80"/>
<dbReference type="Gene3D" id="3.60.15.10">
    <property type="entry name" value="Ribonuclease Z/Hydroxyacylglutathione hydrolase-like"/>
    <property type="match status" value="1"/>
</dbReference>
<dbReference type="EMBL" id="JYJA01000035">
    <property type="protein sequence ID" value="KJL42298.1"/>
    <property type="molecule type" value="Genomic_DNA"/>
</dbReference>
<dbReference type="Pfam" id="PF00753">
    <property type="entry name" value="Lactamase_B"/>
    <property type="match status" value="1"/>
</dbReference>
<accession>A0A0M2HC80</accession>
<proteinExistence type="predicted"/>
<dbReference type="InterPro" id="IPR036866">
    <property type="entry name" value="RibonucZ/Hydroxyglut_hydro"/>
</dbReference>
<evidence type="ECO:0000256" key="1">
    <source>
        <dbReference type="SAM" id="MobiDB-lite"/>
    </source>
</evidence>
<dbReference type="InterPro" id="IPR001279">
    <property type="entry name" value="Metallo-B-lactamas"/>
</dbReference>
<protein>
    <submittedName>
        <fullName evidence="3">Putative polyketide biosynthesis zinc-dependent hydrolase BaeB</fullName>
        <ecNumber evidence="3">3.-.-.-</ecNumber>
    </submittedName>
</protein>
<feature type="compositionally biased region" description="Basic and acidic residues" evidence="1">
    <location>
        <begin position="272"/>
        <end position="286"/>
    </location>
</feature>
<dbReference type="SUPFAM" id="SSF56281">
    <property type="entry name" value="Metallo-hydrolase/oxidoreductase"/>
    <property type="match status" value="1"/>
</dbReference>
<name>A0A0M2HC80_MICTR</name>
<feature type="region of interest" description="Disordered" evidence="1">
    <location>
        <begin position="257"/>
        <end position="286"/>
    </location>
</feature>
<keyword evidence="3" id="KW-0378">Hydrolase</keyword>
<feature type="domain" description="Metallo-beta-lactamase" evidence="2">
    <location>
        <begin position="18"/>
        <end position="183"/>
    </location>
</feature>
<dbReference type="Proteomes" id="UP000034098">
    <property type="component" value="Unassembled WGS sequence"/>
</dbReference>
<dbReference type="PANTHER" id="PTHR23131">
    <property type="entry name" value="ENDORIBONUCLEASE LACTB2"/>
    <property type="match status" value="1"/>
</dbReference>